<dbReference type="Gene3D" id="1.10.101.10">
    <property type="entry name" value="PGBD-like superfamily/PGBD"/>
    <property type="match status" value="1"/>
</dbReference>
<evidence type="ECO:0000256" key="1">
    <source>
        <dbReference type="SAM" id="SignalP"/>
    </source>
</evidence>
<reference evidence="3" key="1">
    <citation type="journal article" date="2014" name="Int. J. Syst. Evol. Microbiol.">
        <title>Complete genome sequence of Corynebacterium casei LMG S-19264T (=DSM 44701T), isolated from a smear-ripened cheese.</title>
        <authorList>
            <consortium name="US DOE Joint Genome Institute (JGI-PGF)"/>
            <person name="Walter F."/>
            <person name="Albersmeier A."/>
            <person name="Kalinowski J."/>
            <person name="Ruckert C."/>
        </authorList>
    </citation>
    <scope>NUCLEOTIDE SEQUENCE</scope>
    <source>
        <strain evidence="3">JCM 4518</strain>
    </source>
</reference>
<dbReference type="RefSeq" id="WP_189976280.1">
    <property type="nucleotide sequence ID" value="NZ_BMUL01000004.1"/>
</dbReference>
<name>A0A918SZY5_9ACTN</name>
<feature type="domain" description="Peptidoglycan binding-like" evidence="2">
    <location>
        <begin position="84"/>
        <end position="139"/>
    </location>
</feature>
<dbReference type="AlphaFoldDB" id="A0A918SZY5"/>
<dbReference type="Pfam" id="PF01471">
    <property type="entry name" value="PG_binding_1"/>
    <property type="match status" value="1"/>
</dbReference>
<keyword evidence="1" id="KW-0732">Signal</keyword>
<protein>
    <recommendedName>
        <fullName evidence="2">Peptidoglycan binding-like domain-containing protein</fullName>
    </recommendedName>
</protein>
<dbReference type="SUPFAM" id="SSF47090">
    <property type="entry name" value="PGBD-like"/>
    <property type="match status" value="1"/>
</dbReference>
<sequence length="141" mass="14799">MSLRPSTTRFRAAFTGAAACSALALGTVLAGSGTAAASTETERNLSTASTQAACSVHWKVGVDYAGLTAGYSWAWNVIIRQGDTGDRVREIQCLAIYHGYSLTVDGQFGPATKNAVTAFQRARGIGADGIVGPSTWRQLRK</sequence>
<reference evidence="3" key="2">
    <citation type="submission" date="2020-09" db="EMBL/GenBank/DDBJ databases">
        <authorList>
            <person name="Sun Q."/>
            <person name="Ohkuma M."/>
        </authorList>
    </citation>
    <scope>NUCLEOTIDE SEQUENCE</scope>
    <source>
        <strain evidence="3">JCM 4518</strain>
    </source>
</reference>
<accession>A0A918SZY5</accession>
<organism evidence="3 4">
    <name type="scientific">Streptomyces termitum</name>
    <dbReference type="NCBI Taxonomy" id="67368"/>
    <lineage>
        <taxon>Bacteria</taxon>
        <taxon>Bacillati</taxon>
        <taxon>Actinomycetota</taxon>
        <taxon>Actinomycetes</taxon>
        <taxon>Kitasatosporales</taxon>
        <taxon>Streptomycetaceae</taxon>
        <taxon>Streptomyces</taxon>
    </lineage>
</organism>
<dbReference type="Proteomes" id="UP000644020">
    <property type="component" value="Unassembled WGS sequence"/>
</dbReference>
<dbReference type="InterPro" id="IPR036366">
    <property type="entry name" value="PGBDSf"/>
</dbReference>
<dbReference type="InterPro" id="IPR002477">
    <property type="entry name" value="Peptidoglycan-bd-like"/>
</dbReference>
<dbReference type="EMBL" id="BMUL01000004">
    <property type="protein sequence ID" value="GHA77590.1"/>
    <property type="molecule type" value="Genomic_DNA"/>
</dbReference>
<feature type="chain" id="PRO_5039700750" description="Peptidoglycan binding-like domain-containing protein" evidence="1">
    <location>
        <begin position="31"/>
        <end position="141"/>
    </location>
</feature>
<evidence type="ECO:0000259" key="2">
    <source>
        <dbReference type="Pfam" id="PF01471"/>
    </source>
</evidence>
<feature type="signal peptide" evidence="1">
    <location>
        <begin position="1"/>
        <end position="30"/>
    </location>
</feature>
<comment type="caution">
    <text evidence="3">The sequence shown here is derived from an EMBL/GenBank/DDBJ whole genome shotgun (WGS) entry which is preliminary data.</text>
</comment>
<proteinExistence type="predicted"/>
<evidence type="ECO:0000313" key="3">
    <source>
        <dbReference type="EMBL" id="GHA77590.1"/>
    </source>
</evidence>
<dbReference type="InterPro" id="IPR036365">
    <property type="entry name" value="PGBD-like_sf"/>
</dbReference>
<evidence type="ECO:0000313" key="4">
    <source>
        <dbReference type="Proteomes" id="UP000644020"/>
    </source>
</evidence>
<gene>
    <name evidence="3" type="ORF">GCM10010305_20750</name>
</gene>
<keyword evidence="4" id="KW-1185">Reference proteome</keyword>